<comment type="similarity">
    <text evidence="2">Belongs to the DedA family.</text>
</comment>
<comment type="subcellular location">
    <subcellularLocation>
        <location evidence="1">Cell membrane</location>
        <topology evidence="1">Multi-pass membrane protein</topology>
    </subcellularLocation>
</comment>
<dbReference type="PANTHER" id="PTHR42709:SF6">
    <property type="entry name" value="UNDECAPRENYL PHOSPHATE TRANSPORTER A"/>
    <property type="match status" value="1"/>
</dbReference>
<evidence type="ECO:0000256" key="3">
    <source>
        <dbReference type="ARBA" id="ARBA00022475"/>
    </source>
</evidence>
<dbReference type="InterPro" id="IPR051311">
    <property type="entry name" value="DedA_domain"/>
</dbReference>
<sequence>MNDVVGSVVEAVGQLSPHLVLCVAALFMALETTVLVGVFVPADAVVVLAGTTVAGPGNYLALVAATAAGSLLGEVAGYRIGRRFGPGIRRSRLGRRLSEEQWRRAEAFWAGRAWTLVSIRFLPVVQALAPVVAGTVRMPFRRFVGWSAASSVVWSLVYVGVGTTARATYQDGGGTGWLIIVVAVLAGPAVAAVARLVRRYRDGRGVGRGVGRSEGGGVGRRERRRRGRAGGGPSGTAGRAWGEGAGRADPEGEDRPSRSVR</sequence>
<dbReference type="InterPro" id="IPR032816">
    <property type="entry name" value="VTT_dom"/>
</dbReference>
<organism evidence="10 11">
    <name type="scientific">Allostreptomyces psammosilenae</name>
    <dbReference type="NCBI Taxonomy" id="1892865"/>
    <lineage>
        <taxon>Bacteria</taxon>
        <taxon>Bacillati</taxon>
        <taxon>Actinomycetota</taxon>
        <taxon>Actinomycetes</taxon>
        <taxon>Kitasatosporales</taxon>
        <taxon>Streptomycetaceae</taxon>
        <taxon>Allostreptomyces</taxon>
    </lineage>
</organism>
<feature type="compositionally biased region" description="Gly residues" evidence="7">
    <location>
        <begin position="208"/>
        <end position="218"/>
    </location>
</feature>
<evidence type="ECO:0000256" key="2">
    <source>
        <dbReference type="ARBA" id="ARBA00010792"/>
    </source>
</evidence>
<evidence type="ECO:0000256" key="4">
    <source>
        <dbReference type="ARBA" id="ARBA00022692"/>
    </source>
</evidence>
<feature type="region of interest" description="Disordered" evidence="7">
    <location>
        <begin position="208"/>
        <end position="261"/>
    </location>
</feature>
<feature type="transmembrane region" description="Helical" evidence="8">
    <location>
        <begin position="19"/>
        <end position="39"/>
    </location>
</feature>
<keyword evidence="3" id="KW-1003">Cell membrane</keyword>
<comment type="caution">
    <text evidence="10">The sequence shown here is derived from an EMBL/GenBank/DDBJ whole genome shotgun (WGS) entry which is preliminary data.</text>
</comment>
<reference evidence="10 11" key="1">
    <citation type="submission" date="2020-07" db="EMBL/GenBank/DDBJ databases">
        <title>Sequencing the genomes of 1000 actinobacteria strains.</title>
        <authorList>
            <person name="Klenk H.-P."/>
        </authorList>
    </citation>
    <scope>NUCLEOTIDE SEQUENCE [LARGE SCALE GENOMIC DNA]</scope>
    <source>
        <strain evidence="10 11">DSM 42178</strain>
    </source>
</reference>
<feature type="transmembrane region" description="Helical" evidence="8">
    <location>
        <begin position="177"/>
        <end position="197"/>
    </location>
</feature>
<keyword evidence="6 8" id="KW-0472">Membrane</keyword>
<feature type="compositionally biased region" description="Gly residues" evidence="7">
    <location>
        <begin position="229"/>
        <end position="245"/>
    </location>
</feature>
<evidence type="ECO:0000256" key="5">
    <source>
        <dbReference type="ARBA" id="ARBA00022989"/>
    </source>
</evidence>
<dbReference type="EMBL" id="JACBZD010000002">
    <property type="protein sequence ID" value="NYI07584.1"/>
    <property type="molecule type" value="Genomic_DNA"/>
</dbReference>
<proteinExistence type="inferred from homology"/>
<evidence type="ECO:0000256" key="7">
    <source>
        <dbReference type="SAM" id="MobiDB-lite"/>
    </source>
</evidence>
<dbReference type="PANTHER" id="PTHR42709">
    <property type="entry name" value="ALKALINE PHOSPHATASE LIKE PROTEIN"/>
    <property type="match status" value="1"/>
</dbReference>
<protein>
    <submittedName>
        <fullName evidence="10">Membrane-associated protein</fullName>
    </submittedName>
</protein>
<keyword evidence="4 8" id="KW-0812">Transmembrane</keyword>
<gene>
    <name evidence="10" type="ORF">FHU37_004613</name>
</gene>
<dbReference type="RefSeq" id="WP_179816566.1">
    <property type="nucleotide sequence ID" value="NZ_JACBZD010000002.1"/>
</dbReference>
<keyword evidence="5 8" id="KW-1133">Transmembrane helix</keyword>
<evidence type="ECO:0000256" key="8">
    <source>
        <dbReference type="SAM" id="Phobius"/>
    </source>
</evidence>
<evidence type="ECO:0000256" key="6">
    <source>
        <dbReference type="ARBA" id="ARBA00023136"/>
    </source>
</evidence>
<feature type="transmembrane region" description="Helical" evidence="8">
    <location>
        <begin position="143"/>
        <end position="165"/>
    </location>
</feature>
<keyword evidence="11" id="KW-1185">Reference proteome</keyword>
<evidence type="ECO:0000313" key="11">
    <source>
        <dbReference type="Proteomes" id="UP000567795"/>
    </source>
</evidence>
<feature type="compositionally biased region" description="Basic and acidic residues" evidence="7">
    <location>
        <begin position="246"/>
        <end position="261"/>
    </location>
</feature>
<feature type="domain" description="VTT" evidence="9">
    <location>
        <begin position="40"/>
        <end position="163"/>
    </location>
</feature>
<evidence type="ECO:0000256" key="1">
    <source>
        <dbReference type="ARBA" id="ARBA00004651"/>
    </source>
</evidence>
<accession>A0A853A3X5</accession>
<dbReference type="Pfam" id="PF09335">
    <property type="entry name" value="VTT_dom"/>
    <property type="match status" value="1"/>
</dbReference>
<dbReference type="GO" id="GO:0005886">
    <property type="term" value="C:plasma membrane"/>
    <property type="evidence" value="ECO:0007669"/>
    <property type="project" value="UniProtKB-SubCell"/>
</dbReference>
<evidence type="ECO:0000259" key="9">
    <source>
        <dbReference type="Pfam" id="PF09335"/>
    </source>
</evidence>
<name>A0A853A3X5_9ACTN</name>
<dbReference type="Proteomes" id="UP000567795">
    <property type="component" value="Unassembled WGS sequence"/>
</dbReference>
<evidence type="ECO:0000313" key="10">
    <source>
        <dbReference type="EMBL" id="NYI07584.1"/>
    </source>
</evidence>
<dbReference type="AlphaFoldDB" id="A0A853A3X5"/>